<accession>A0A2U2C6A6</accession>
<feature type="domain" description="DUF2087" evidence="1">
    <location>
        <begin position="88"/>
        <end position="157"/>
    </location>
</feature>
<dbReference type="Pfam" id="PF09860">
    <property type="entry name" value="DUF2087"/>
    <property type="match status" value="1"/>
</dbReference>
<dbReference type="AlphaFoldDB" id="A0A2U2C6A6"/>
<keyword evidence="3" id="KW-1185">Reference proteome</keyword>
<protein>
    <recommendedName>
        <fullName evidence="1">DUF2087 domain-containing protein</fullName>
    </recommendedName>
</protein>
<dbReference type="RefSeq" id="WP_109534587.1">
    <property type="nucleotide sequence ID" value="NZ_QEYD01000011.1"/>
</dbReference>
<organism evidence="2 3">
    <name type="scientific">Pararhodobacter marinus</name>
    <dbReference type="NCBI Taxonomy" id="2184063"/>
    <lineage>
        <taxon>Bacteria</taxon>
        <taxon>Pseudomonadati</taxon>
        <taxon>Pseudomonadota</taxon>
        <taxon>Alphaproteobacteria</taxon>
        <taxon>Rhodobacterales</taxon>
        <taxon>Paracoccaceae</taxon>
        <taxon>Pararhodobacter</taxon>
    </lineage>
</organism>
<dbReference type="Proteomes" id="UP000244940">
    <property type="component" value="Unassembled WGS sequence"/>
</dbReference>
<gene>
    <name evidence="2" type="ORF">C4N9_17220</name>
</gene>
<proteinExistence type="predicted"/>
<comment type="caution">
    <text evidence="2">The sequence shown here is derived from an EMBL/GenBank/DDBJ whole genome shotgun (WGS) entry which is preliminary data.</text>
</comment>
<dbReference type="EMBL" id="QEYD01000011">
    <property type="protein sequence ID" value="PWE27397.1"/>
    <property type="molecule type" value="Genomic_DNA"/>
</dbReference>
<dbReference type="OrthoDB" id="6867569at2"/>
<name>A0A2U2C6A6_9RHOB</name>
<evidence type="ECO:0000313" key="3">
    <source>
        <dbReference type="Proteomes" id="UP000244940"/>
    </source>
</evidence>
<dbReference type="GeneID" id="94366635"/>
<sequence>MTRDLIPLTTPDVSHFARALSRQMPEAGKPSHLELLNMLARAAGFRNHQHLRAAHAARTRLDAPAPDESFDAARVERALGCFDAGGMLARWPARRNLQILSLWALWARLQPGAVFDERGLNAALDGWHAFGDRALLRRDMIGLRLMTRSPDGRAYRRVEQRPPPEARALIRLLAGRGPR</sequence>
<evidence type="ECO:0000259" key="1">
    <source>
        <dbReference type="Pfam" id="PF09860"/>
    </source>
</evidence>
<reference evidence="2 3" key="1">
    <citation type="submission" date="2018-05" db="EMBL/GenBank/DDBJ databases">
        <title>Pararhodobacter marina sp. nov., isolated from deep-sea water of the Indian Ocean.</title>
        <authorList>
            <person name="Lai Q.Sr."/>
            <person name="Liu X."/>
            <person name="Shao Z."/>
        </authorList>
    </citation>
    <scope>NUCLEOTIDE SEQUENCE [LARGE SCALE GENOMIC DNA]</scope>
    <source>
        <strain evidence="2 3">CIC4N-9</strain>
    </source>
</reference>
<evidence type="ECO:0000313" key="2">
    <source>
        <dbReference type="EMBL" id="PWE27397.1"/>
    </source>
</evidence>
<dbReference type="InterPro" id="IPR018656">
    <property type="entry name" value="DUF2087"/>
</dbReference>